<evidence type="ECO:0000313" key="2">
    <source>
        <dbReference type="Proteomes" id="UP000539313"/>
    </source>
</evidence>
<dbReference type="EMBL" id="JACJII010000001">
    <property type="protein sequence ID" value="MBA9005946.1"/>
    <property type="molecule type" value="Genomic_DNA"/>
</dbReference>
<organism evidence="1 2">
    <name type="scientific">Thermomonospora cellulosilytica</name>
    <dbReference type="NCBI Taxonomy" id="1411118"/>
    <lineage>
        <taxon>Bacteria</taxon>
        <taxon>Bacillati</taxon>
        <taxon>Actinomycetota</taxon>
        <taxon>Actinomycetes</taxon>
        <taxon>Streptosporangiales</taxon>
        <taxon>Thermomonosporaceae</taxon>
        <taxon>Thermomonospora</taxon>
    </lineage>
</organism>
<sequence>MSIEFSPEIAEGEDIEVRKADGTLCISDQGCPELRWINIEAQFCAVDPDLFSLMTGYETVLDHAGEAVGNRISSEVQCDEGFALELWSDIPGQACGVTGAKPWGYFLLPWVASGVIGDFTIENDATTFTFSGRTKAGSGWGVGPYNVDAVNATNTAGPLLTPIGPKDHMDMHLTTIAPPPVLCGCQPLTVDES</sequence>
<dbReference type="Proteomes" id="UP000539313">
    <property type="component" value="Unassembled WGS sequence"/>
</dbReference>
<dbReference type="RefSeq" id="WP_182706997.1">
    <property type="nucleotide sequence ID" value="NZ_JACJII010000001.1"/>
</dbReference>
<name>A0A7W3N1Q9_9ACTN</name>
<gene>
    <name evidence="1" type="ORF">HNR21_004828</name>
</gene>
<dbReference type="AlphaFoldDB" id="A0A7W3N1Q9"/>
<comment type="caution">
    <text evidence="1">The sequence shown here is derived from an EMBL/GenBank/DDBJ whole genome shotgun (WGS) entry which is preliminary data.</text>
</comment>
<accession>A0A7W3N1Q9</accession>
<keyword evidence="2" id="KW-1185">Reference proteome</keyword>
<protein>
    <submittedName>
        <fullName evidence="1">Uncharacterized protein</fullName>
    </submittedName>
</protein>
<reference evidence="1 2" key="1">
    <citation type="submission" date="2020-08" db="EMBL/GenBank/DDBJ databases">
        <title>Sequencing the genomes of 1000 actinobacteria strains.</title>
        <authorList>
            <person name="Klenk H.-P."/>
        </authorList>
    </citation>
    <scope>NUCLEOTIDE SEQUENCE [LARGE SCALE GENOMIC DNA]</scope>
    <source>
        <strain evidence="1 2">DSM 45823</strain>
    </source>
</reference>
<proteinExistence type="predicted"/>
<evidence type="ECO:0000313" key="1">
    <source>
        <dbReference type="EMBL" id="MBA9005946.1"/>
    </source>
</evidence>